<dbReference type="GeneID" id="23633277"/>
<dbReference type="EMBL" id="ADNJ02000054">
    <property type="protein sequence ID" value="KHO10571.1"/>
    <property type="molecule type" value="Genomic_DNA"/>
</dbReference>
<dbReference type="Proteomes" id="UP000002498">
    <property type="component" value="Unassembled WGS sequence"/>
</dbReference>
<feature type="region of interest" description="Disordered" evidence="2">
    <location>
        <begin position="180"/>
        <end position="202"/>
    </location>
</feature>
<feature type="coiled-coil region" evidence="1">
    <location>
        <begin position="89"/>
        <end position="116"/>
    </location>
</feature>
<keyword evidence="1" id="KW-0175">Coiled coil</keyword>
<reference evidence="3 4" key="1">
    <citation type="journal article" date="2011" name="PLoS Genet.">
        <title>Genome sequencing and comparative transcriptomics of the model entomopathogenic fungi Metarhizium anisopliae and M. acridum.</title>
        <authorList>
            <person name="Gao Q."/>
            <person name="Jin K."/>
            <person name="Ying S.H."/>
            <person name="Zhang Y."/>
            <person name="Xiao G."/>
            <person name="Shang Y."/>
            <person name="Duan Z."/>
            <person name="Hu X."/>
            <person name="Xie X.Q."/>
            <person name="Zhou G."/>
            <person name="Peng G."/>
            <person name="Luo Z."/>
            <person name="Huang W."/>
            <person name="Wang B."/>
            <person name="Fang W."/>
            <person name="Wang S."/>
            <person name="Zhong Y."/>
            <person name="Ma L.J."/>
            <person name="St Leger R.J."/>
            <person name="Zhao G.P."/>
            <person name="Pei Y."/>
            <person name="Feng M.G."/>
            <person name="Xia Y."/>
            <person name="Wang C."/>
        </authorList>
    </citation>
    <scope>NUCLEOTIDE SEQUENCE [LARGE SCALE GENOMIC DNA]</scope>
    <source>
        <strain evidence="4">ARSEF 23 / ATCC MYA-3075</strain>
    </source>
</reference>
<comment type="caution">
    <text evidence="3">The sequence shown here is derived from an EMBL/GenBank/DDBJ whole genome shotgun (WGS) entry which is preliminary data.</text>
</comment>
<dbReference type="HOGENOM" id="CLU_1354913_0_0_1"/>
<reference evidence="3 4" key="2">
    <citation type="journal article" date="2014" name="Proc. Natl. Acad. Sci. U.S.A.">
        <title>Trajectory and genomic determinants of fungal-pathogen speciation and host adaptation.</title>
        <authorList>
            <person name="Hu X."/>
            <person name="Xiao G."/>
            <person name="Zheng P."/>
            <person name="Shang Y."/>
            <person name="Su Y."/>
            <person name="Zhang X."/>
            <person name="Liu X."/>
            <person name="Zhan S."/>
            <person name="St Leger R.J."/>
            <person name="Wang C."/>
        </authorList>
    </citation>
    <scope>GENOME REANNOTATION</scope>
    <source>
        <strain evidence="4">ARSEF 23 / ATCC MYA-3075</strain>
    </source>
</reference>
<evidence type="ECO:0000256" key="2">
    <source>
        <dbReference type="SAM" id="MobiDB-lite"/>
    </source>
</evidence>
<evidence type="ECO:0000256" key="1">
    <source>
        <dbReference type="SAM" id="Coils"/>
    </source>
</evidence>
<proteinExistence type="predicted"/>
<protein>
    <submittedName>
        <fullName evidence="3">Uncharacterized protein</fullName>
    </submittedName>
</protein>
<evidence type="ECO:0000313" key="4">
    <source>
        <dbReference type="Proteomes" id="UP000002498"/>
    </source>
</evidence>
<accession>A0A0B2XF39</accession>
<dbReference type="KEGG" id="maj:MAA_11829"/>
<sequence>MEDEVEAICSELAKSIQRESNLEIVVDRLQEQIVSLQVSSSRSSRCSSDSGYASERLSEYDHRRQEIERIQRECEVEMASIRLENCAKLRDERLRRKVLEQEVDQLTQEKDQRFAQSGDLEVKRIIDTLESTCVDLRRRLSEEKVSHRNFQCLFLAVQSELQQVCEERDNFKQALIPQPCTKSENLDTNPNISISKQTQQLQ</sequence>
<evidence type="ECO:0000313" key="3">
    <source>
        <dbReference type="EMBL" id="KHO10571.1"/>
    </source>
</evidence>
<gene>
    <name evidence="3" type="ORF">MAA_11829</name>
</gene>
<keyword evidence="4" id="KW-1185">Reference proteome</keyword>
<dbReference type="AlphaFoldDB" id="A0A0B2XF39"/>
<dbReference type="RefSeq" id="XP_011411582.1">
    <property type="nucleotide sequence ID" value="XM_011413280.1"/>
</dbReference>
<name>A0A0B2XF39_METRA</name>
<organism evidence="3 4">
    <name type="scientific">Metarhizium robertsii (strain ARSEF 23 / ATCC MYA-3075)</name>
    <name type="common">Metarhizium anisopliae (strain ARSEF 23)</name>
    <dbReference type="NCBI Taxonomy" id="655844"/>
    <lineage>
        <taxon>Eukaryota</taxon>
        <taxon>Fungi</taxon>
        <taxon>Dikarya</taxon>
        <taxon>Ascomycota</taxon>
        <taxon>Pezizomycotina</taxon>
        <taxon>Sordariomycetes</taxon>
        <taxon>Hypocreomycetidae</taxon>
        <taxon>Hypocreales</taxon>
        <taxon>Clavicipitaceae</taxon>
        <taxon>Metarhizium</taxon>
    </lineage>
</organism>